<name>A0A919NFY2_9ACTN</name>
<dbReference type="AlphaFoldDB" id="A0A919NFY2"/>
<protein>
    <submittedName>
        <fullName evidence="1">Uncharacterized protein</fullName>
    </submittedName>
</protein>
<gene>
    <name evidence="1" type="ORF">Asi03nite_73330</name>
</gene>
<comment type="caution">
    <text evidence="1">The sequence shown here is derived from an EMBL/GenBank/DDBJ whole genome shotgun (WGS) entry which is preliminary data.</text>
</comment>
<reference evidence="1" key="1">
    <citation type="submission" date="2021-01" db="EMBL/GenBank/DDBJ databases">
        <title>Whole genome shotgun sequence of Actinoplanes siamensis NBRC 109076.</title>
        <authorList>
            <person name="Komaki H."/>
            <person name="Tamura T."/>
        </authorList>
    </citation>
    <scope>NUCLEOTIDE SEQUENCE</scope>
    <source>
        <strain evidence="1">NBRC 109076</strain>
    </source>
</reference>
<evidence type="ECO:0000313" key="1">
    <source>
        <dbReference type="EMBL" id="GIF09795.1"/>
    </source>
</evidence>
<evidence type="ECO:0000313" key="2">
    <source>
        <dbReference type="Proteomes" id="UP000629619"/>
    </source>
</evidence>
<dbReference type="EMBL" id="BOMW01000102">
    <property type="protein sequence ID" value="GIF09795.1"/>
    <property type="molecule type" value="Genomic_DNA"/>
</dbReference>
<accession>A0A919NFY2</accession>
<organism evidence="1 2">
    <name type="scientific">Actinoplanes siamensis</name>
    <dbReference type="NCBI Taxonomy" id="1223317"/>
    <lineage>
        <taxon>Bacteria</taxon>
        <taxon>Bacillati</taxon>
        <taxon>Actinomycetota</taxon>
        <taxon>Actinomycetes</taxon>
        <taxon>Micromonosporales</taxon>
        <taxon>Micromonosporaceae</taxon>
        <taxon>Actinoplanes</taxon>
    </lineage>
</organism>
<dbReference type="Proteomes" id="UP000629619">
    <property type="component" value="Unassembled WGS sequence"/>
</dbReference>
<keyword evidence="2" id="KW-1185">Reference proteome</keyword>
<proteinExistence type="predicted"/>
<sequence>MNTGTLGRGSLLAALCPGEQVRNNVRKRFRAWTSPAWSGFSRTSVRSLQTCPALLRAGHRVHTMTTAGGHGELEFGRSDITEFVRQFLSEVLGQRPDNTGLPREVAESQR</sequence>